<dbReference type="Proteomes" id="UP000295985">
    <property type="component" value="Unassembled WGS sequence"/>
</dbReference>
<protein>
    <submittedName>
        <fullName evidence="1">Uncharacterized protein</fullName>
    </submittedName>
</protein>
<dbReference type="EMBL" id="CP034036">
    <property type="protein sequence ID" value="QCR04424.1"/>
    <property type="molecule type" value="Genomic_DNA"/>
</dbReference>
<organism evidence="1 3">
    <name type="scientific">Brenneria nigrifluens DSM 30175 = ATCC 13028</name>
    <dbReference type="NCBI Taxonomy" id="1121120"/>
    <lineage>
        <taxon>Bacteria</taxon>
        <taxon>Pseudomonadati</taxon>
        <taxon>Pseudomonadota</taxon>
        <taxon>Gammaproteobacteria</taxon>
        <taxon>Enterobacterales</taxon>
        <taxon>Pectobacteriaceae</taxon>
        <taxon>Brenneria</taxon>
    </lineage>
</organism>
<dbReference type="EMBL" id="QDKK01000037">
    <property type="protein sequence ID" value="PWC21483.1"/>
    <property type="molecule type" value="Genomic_DNA"/>
</dbReference>
<accession>A0A2U1UIJ8</accession>
<reference evidence="1 3" key="1">
    <citation type="submission" date="2018-04" db="EMBL/GenBank/DDBJ databases">
        <title>Brenneria corticis sp.nov.</title>
        <authorList>
            <person name="Li Y."/>
        </authorList>
    </citation>
    <scope>NUCLEOTIDE SEQUENCE [LARGE SCALE GENOMIC DNA]</scope>
    <source>
        <strain evidence="1 3">LMG 2694</strain>
    </source>
</reference>
<sequence length="105" mass="12144">MRKYSFIICHVCEGHGKMDNPAFENGFTSSEWADMEPEEHERIMSGTYDVPCTKCGGSGKLKVPNMTALTFAEKRELVEQRRTARELAEVERIHRMERMERMLGC</sequence>
<evidence type="ECO:0000313" key="3">
    <source>
        <dbReference type="Proteomes" id="UP000295985"/>
    </source>
</evidence>
<dbReference type="RefSeq" id="WP_009112592.1">
    <property type="nucleotide sequence ID" value="NZ_CP034036.1"/>
</dbReference>
<dbReference type="AlphaFoldDB" id="A0A2U1UIJ8"/>
<keyword evidence="4" id="KW-1185">Reference proteome</keyword>
<gene>
    <name evidence="1" type="ORF">DDT54_18800</name>
    <name evidence="2" type="ORF">EH206_09710</name>
</gene>
<evidence type="ECO:0000313" key="2">
    <source>
        <dbReference type="EMBL" id="QCR04424.1"/>
    </source>
</evidence>
<dbReference type="Proteomes" id="UP000303847">
    <property type="component" value="Chromosome"/>
</dbReference>
<evidence type="ECO:0000313" key="1">
    <source>
        <dbReference type="EMBL" id="PWC21483.1"/>
    </source>
</evidence>
<reference evidence="2 4" key="2">
    <citation type="submission" date="2018-11" db="EMBL/GenBank/DDBJ databases">
        <title>Genome sequences of Brenneria nigrifluens and Brenneria rubrifaciens.</title>
        <authorList>
            <person name="Poret-Peterson A.T."/>
            <person name="McClean A.E."/>
            <person name="Kluepfel D.A."/>
        </authorList>
    </citation>
    <scope>NUCLEOTIDE SEQUENCE [LARGE SCALE GENOMIC DNA]</scope>
    <source>
        <strain evidence="2 4">ATCC 13028</strain>
    </source>
</reference>
<name>A0A2U1UIJ8_9GAMM</name>
<dbReference type="OrthoDB" id="7030177at2"/>
<evidence type="ECO:0000313" key="4">
    <source>
        <dbReference type="Proteomes" id="UP000303847"/>
    </source>
</evidence>
<proteinExistence type="predicted"/>